<keyword evidence="2" id="KW-0378">Hydrolase</keyword>
<name>A0A172TZ10_9BACT</name>
<dbReference type="InterPro" id="IPR041492">
    <property type="entry name" value="HAD_2"/>
</dbReference>
<keyword evidence="5" id="KW-1185">Reference proteome</keyword>
<dbReference type="STRING" id="1492898.SY85_19455"/>
<dbReference type="PANTHER" id="PTHR46470">
    <property type="entry name" value="N-ACYLNEURAMINATE-9-PHOSPHATASE"/>
    <property type="match status" value="1"/>
</dbReference>
<dbReference type="GO" id="GO:0046872">
    <property type="term" value="F:metal ion binding"/>
    <property type="evidence" value="ECO:0007669"/>
    <property type="project" value="UniProtKB-KW"/>
</dbReference>
<evidence type="ECO:0000256" key="3">
    <source>
        <dbReference type="ARBA" id="ARBA00022842"/>
    </source>
</evidence>
<dbReference type="Gene3D" id="1.10.150.520">
    <property type="match status" value="1"/>
</dbReference>
<dbReference type="Pfam" id="PF13419">
    <property type="entry name" value="HAD_2"/>
    <property type="match status" value="1"/>
</dbReference>
<dbReference type="AlphaFoldDB" id="A0A172TZ10"/>
<reference evidence="4 5" key="2">
    <citation type="journal article" date="2016" name="Int. J. Syst. Evol. Microbiol.">
        <title>Flavisolibacter tropicus sp. nov., isolated from tropical soil.</title>
        <authorList>
            <person name="Lee J.J."/>
            <person name="Kang M.S."/>
            <person name="Kim G.S."/>
            <person name="Lee C.S."/>
            <person name="Lim S."/>
            <person name="Lee J."/>
            <person name="Roh S.H."/>
            <person name="Kang H."/>
            <person name="Ha J.M."/>
            <person name="Bae S."/>
            <person name="Jung H.Y."/>
            <person name="Kim M.K."/>
        </authorList>
    </citation>
    <scope>NUCLEOTIDE SEQUENCE [LARGE SCALE GENOMIC DNA]</scope>
    <source>
        <strain evidence="4 5">LCS9</strain>
    </source>
</reference>
<dbReference type="OrthoDB" id="7059729at2"/>
<sequence>MAKKAIILDLDNTIYSVASIGEKLFASLFQQIDASGLPAHQITEIKDAVMREPFQVVVRRYQFDHSFLQTTTQLLQGLTYNEPIDVFPDYHEIKQLPADRFLVTTGFKNLQTSKIKNMGIEQDFKEIHIVDPNTGERTKKTVFADILQRYNLTPSDALVVGDDPESEIKAGTELGIDTVLYDKFNRYPTYNATNKISDFKELNRFI</sequence>
<evidence type="ECO:0000256" key="2">
    <source>
        <dbReference type="ARBA" id="ARBA00022801"/>
    </source>
</evidence>
<dbReference type="Gene3D" id="3.40.50.1000">
    <property type="entry name" value="HAD superfamily/HAD-like"/>
    <property type="match status" value="1"/>
</dbReference>
<reference evidence="5" key="1">
    <citation type="submission" date="2015-01" db="EMBL/GenBank/DDBJ databases">
        <title>Flavisolibacter sp./LCS9/ whole genome sequencing.</title>
        <authorList>
            <person name="Kim M.K."/>
            <person name="Srinivasan S."/>
            <person name="Lee J.-J."/>
        </authorList>
    </citation>
    <scope>NUCLEOTIDE SEQUENCE [LARGE SCALE GENOMIC DNA]</scope>
    <source>
        <strain evidence="5">LCS9</strain>
    </source>
</reference>
<dbReference type="PANTHER" id="PTHR46470:SF2">
    <property type="entry name" value="GLYCERALDEHYDE 3-PHOSPHATE PHOSPHATASE"/>
    <property type="match status" value="1"/>
</dbReference>
<dbReference type="InterPro" id="IPR023214">
    <property type="entry name" value="HAD_sf"/>
</dbReference>
<dbReference type="SUPFAM" id="SSF56784">
    <property type="entry name" value="HAD-like"/>
    <property type="match status" value="1"/>
</dbReference>
<evidence type="ECO:0000313" key="5">
    <source>
        <dbReference type="Proteomes" id="UP000077177"/>
    </source>
</evidence>
<dbReference type="RefSeq" id="WP_066406699.1">
    <property type="nucleotide sequence ID" value="NZ_CP011390.1"/>
</dbReference>
<dbReference type="SFLD" id="SFLDS00003">
    <property type="entry name" value="Haloacid_Dehalogenase"/>
    <property type="match status" value="1"/>
</dbReference>
<gene>
    <name evidence="4" type="ORF">SY85_19455</name>
</gene>
<dbReference type="InterPro" id="IPR036412">
    <property type="entry name" value="HAD-like_sf"/>
</dbReference>
<protein>
    <submittedName>
        <fullName evidence="4">Haloacid dehalogenase</fullName>
    </submittedName>
</protein>
<keyword evidence="1" id="KW-0479">Metal-binding</keyword>
<evidence type="ECO:0000313" key="4">
    <source>
        <dbReference type="EMBL" id="ANE52339.1"/>
    </source>
</evidence>
<proteinExistence type="predicted"/>
<evidence type="ECO:0000256" key="1">
    <source>
        <dbReference type="ARBA" id="ARBA00022723"/>
    </source>
</evidence>
<organism evidence="4 5">
    <name type="scientific">Flavisolibacter tropicus</name>
    <dbReference type="NCBI Taxonomy" id="1492898"/>
    <lineage>
        <taxon>Bacteria</taxon>
        <taxon>Pseudomonadati</taxon>
        <taxon>Bacteroidota</taxon>
        <taxon>Chitinophagia</taxon>
        <taxon>Chitinophagales</taxon>
        <taxon>Chitinophagaceae</taxon>
        <taxon>Flavisolibacter</taxon>
    </lineage>
</organism>
<accession>A0A172TZ10</accession>
<dbReference type="KEGG" id="fla:SY85_19455"/>
<keyword evidence="3" id="KW-0460">Magnesium</keyword>
<dbReference type="Proteomes" id="UP000077177">
    <property type="component" value="Chromosome"/>
</dbReference>
<dbReference type="GO" id="GO:0016791">
    <property type="term" value="F:phosphatase activity"/>
    <property type="evidence" value="ECO:0007669"/>
    <property type="project" value="TreeGrafter"/>
</dbReference>
<dbReference type="SFLD" id="SFLDG01129">
    <property type="entry name" value="C1.5:_HAD__Beta-PGM__Phosphata"/>
    <property type="match status" value="1"/>
</dbReference>
<dbReference type="EMBL" id="CP011390">
    <property type="protein sequence ID" value="ANE52339.1"/>
    <property type="molecule type" value="Genomic_DNA"/>
</dbReference>
<dbReference type="InterPro" id="IPR051400">
    <property type="entry name" value="HAD-like_hydrolase"/>
</dbReference>